<sequence>MIQKLKKRRPSESTQRPAELSVKIPNSGHAPYRPDSATVRANTEAPLAALPDLFSSQGDFRGSVIIDNLSKRFSVLRAKASPVRATFPDNHDTREPYTPQLEGIQDIRNRLAIQRQNARGMGRYVSEEEEHLVLQELALPEDDTRVFVSPVGFPSHDGSTSRGGSLGSRTYNGFGATAGINEAQVLIKAHNGKRSVSDRGTITDTRLGLPANQDQDPLSSQTSRSGKRKSLLAVLPLETQERITDALMEIEEDLQAEAMEESMLSEAQPSETLMGYVNEALVTPEKPDRAMQHKRQNSSITRSPFKDNLAQIAKGIDMSESTTPPSRTHSVSSHSRGASSISIGQPDFKKSVPGISSASSSRQSSRLGHSRTGSSISLNRFRFGSGLAERGEDVSNTFTLPPPPPAPTGALPPVPLLSPAAVTAAATLAHLEDAPEEAERTPQISHHRTPSASASPIPTASFETGYVPGSVRPFAAAAPSVDKSDSPLEQVSKHNFARISPLSTGRGNAPPLVRKPSKVIPPNRPGPLMLQPTLMPHSTSASSLPSVSPVVETFADSAERKGYTAPGPYSALVEHVEQTVQYGDMLSPTGNHAVPQNLQLESPLEASFDIDGYYGAGRSPVQATMEPSREMRAPENTHDIQETPSLLEEATEASEQNLSKRSSAESLQSTFTENSSELPSPMLDDFPHLVAKRLQSSTSSPLADAFGSDFETEGDDAKQELYDELQAMQERLLEAAREVRRGLNAGARKWDKRRKDVSPGLRTRPSIRRRPEASMYPDIGEKVSELVRAMSPVQPSAPSVHRNIGSPLIGVAQDDTPNRPQPTPALVDTRDSPSPTRAVTARTPEAPSSPPVSTSHSAHTAPSFAPVRSRDTQMQDSSFRSVETPAQSDIGDTSLSPGSTSLKAEDDINRLRDFEARIAHATAQLKATPSVRTKRRPSTKGGAVMSIGTPTLINSSANIKATPIPQSQLESNKSNPRPNMMGHSRHQSSSALPGEKGTGIGGLKGFVAKIKRNASLADRKRSKTSASPRTRQEEFQPFAAITPIDHSAMAPEINTIPVPAGPHVPSSPILAAGSGRPSEVDPEPSRRSLVRRTIILSNPSEGDAENMPSSNVPAAETSDMSRRPSTRRKPVRHMSGDTEIFKAEGLLSAESKSISQVMSASGNETVDQRKSATDSLYDMYADDSNQEEQDHEEVIYSGASASFEDDMQPELYGLSHSTKPRAIEIREMSNGETTWSLLDINDPLLQGIGPAQTSQAHHRNASGTSSLSSYGQESMTIRPVGLDNGATRMQSNQQGTARPKTNIFYSHENDVAELIDDLSRNGFEGKFRIVSPNAEQPQSSRSASDRLIPKDAGYYPTLAGVEGKLQALMQRMRTAAVSPTA</sequence>
<feature type="region of interest" description="Disordered" evidence="1">
    <location>
        <begin position="1332"/>
        <end position="1351"/>
    </location>
</feature>
<feature type="compositionally biased region" description="Low complexity" evidence="1">
    <location>
        <begin position="356"/>
        <end position="371"/>
    </location>
</feature>
<evidence type="ECO:0000256" key="1">
    <source>
        <dbReference type="SAM" id="MobiDB-lite"/>
    </source>
</evidence>
<dbReference type="EMBL" id="BLZA01000021">
    <property type="protein sequence ID" value="GHJ87474.1"/>
    <property type="molecule type" value="Genomic_DNA"/>
</dbReference>
<feature type="region of interest" description="Disordered" evidence="1">
    <location>
        <begin position="1053"/>
        <end position="1133"/>
    </location>
</feature>
<comment type="caution">
    <text evidence="2">The sequence shown here is derived from an EMBL/GenBank/DDBJ whole genome shotgun (WGS) entry which is preliminary data.</text>
</comment>
<feature type="region of interest" description="Disordered" evidence="1">
    <location>
        <begin position="1"/>
        <end position="39"/>
    </location>
</feature>
<proteinExistence type="predicted"/>
<name>A0A8H3YFC6_9TREE</name>
<feature type="compositionally biased region" description="Polar residues" evidence="1">
    <location>
        <begin position="1333"/>
        <end position="1342"/>
    </location>
</feature>
<feature type="region of interest" description="Disordered" evidence="1">
    <location>
        <begin position="433"/>
        <end position="458"/>
    </location>
</feature>
<feature type="compositionally biased region" description="Polar residues" evidence="1">
    <location>
        <begin position="653"/>
        <end position="678"/>
    </location>
</feature>
<dbReference type="OrthoDB" id="3259825at2759"/>
<gene>
    <name evidence="2" type="ORF">NliqN6_3876</name>
</gene>
<feature type="compositionally biased region" description="Low complexity" evidence="1">
    <location>
        <begin position="330"/>
        <end position="342"/>
    </location>
</feature>
<feature type="compositionally biased region" description="Polar residues" evidence="1">
    <location>
        <begin position="319"/>
        <end position="329"/>
    </location>
</feature>
<feature type="compositionally biased region" description="Polar residues" evidence="1">
    <location>
        <begin position="874"/>
        <end position="902"/>
    </location>
</feature>
<feature type="region of interest" description="Disordered" evidence="1">
    <location>
        <begin position="285"/>
        <end position="373"/>
    </location>
</feature>
<dbReference type="Proteomes" id="UP000620104">
    <property type="component" value="Unassembled WGS sequence"/>
</dbReference>
<feature type="region of interest" description="Disordered" evidence="1">
    <location>
        <begin position="925"/>
        <end position="948"/>
    </location>
</feature>
<feature type="region of interest" description="Disordered" evidence="1">
    <location>
        <begin position="963"/>
        <end position="1000"/>
    </location>
</feature>
<feature type="compositionally biased region" description="Polar residues" evidence="1">
    <location>
        <begin position="963"/>
        <end position="977"/>
    </location>
</feature>
<feature type="region of interest" description="Disordered" evidence="1">
    <location>
        <begin position="500"/>
        <end position="523"/>
    </location>
</feature>
<evidence type="ECO:0000313" key="2">
    <source>
        <dbReference type="EMBL" id="GHJ87474.1"/>
    </source>
</evidence>
<feature type="region of interest" description="Disordered" evidence="1">
    <location>
        <begin position="192"/>
        <end position="228"/>
    </location>
</feature>
<feature type="compositionally biased region" description="Basic and acidic residues" evidence="1">
    <location>
        <begin position="627"/>
        <end position="641"/>
    </location>
</feature>
<feature type="region of interest" description="Disordered" evidence="1">
    <location>
        <begin position="791"/>
        <end position="904"/>
    </location>
</feature>
<feature type="region of interest" description="Disordered" evidence="1">
    <location>
        <begin position="1014"/>
        <end position="1035"/>
    </location>
</feature>
<protein>
    <submittedName>
        <fullName evidence="2">Uncharacterized protein</fullName>
    </submittedName>
</protein>
<organism evidence="2 3">
    <name type="scientific">Naganishia liquefaciens</name>
    <dbReference type="NCBI Taxonomy" id="104408"/>
    <lineage>
        <taxon>Eukaryota</taxon>
        <taxon>Fungi</taxon>
        <taxon>Dikarya</taxon>
        <taxon>Basidiomycota</taxon>
        <taxon>Agaricomycotina</taxon>
        <taxon>Tremellomycetes</taxon>
        <taxon>Filobasidiales</taxon>
        <taxon>Filobasidiaceae</taxon>
        <taxon>Naganishia</taxon>
    </lineage>
</organism>
<keyword evidence="3" id="KW-1185">Reference proteome</keyword>
<reference evidence="2" key="1">
    <citation type="submission" date="2020-07" db="EMBL/GenBank/DDBJ databases">
        <title>Draft Genome Sequence of a Deep-Sea Yeast, Naganishia (Cryptococcus) liquefaciens strain N6.</title>
        <authorList>
            <person name="Han Y.W."/>
            <person name="Kajitani R."/>
            <person name="Morimoto H."/>
            <person name="Parhat M."/>
            <person name="Tsubouchi H."/>
            <person name="Bakenova O."/>
            <person name="Ogata M."/>
            <person name="Argunhan B."/>
            <person name="Aoki R."/>
            <person name="Kajiwara S."/>
            <person name="Itoh T."/>
            <person name="Iwasaki H."/>
        </authorList>
    </citation>
    <scope>NUCLEOTIDE SEQUENCE</scope>
    <source>
        <strain evidence="2">N6</strain>
    </source>
</reference>
<feature type="region of interest" description="Disordered" evidence="1">
    <location>
        <begin position="618"/>
        <end position="683"/>
    </location>
</feature>
<feature type="compositionally biased region" description="Polar residues" evidence="1">
    <location>
        <begin position="212"/>
        <end position="224"/>
    </location>
</feature>
<feature type="region of interest" description="Disordered" evidence="1">
    <location>
        <begin position="747"/>
        <end position="776"/>
    </location>
</feature>
<feature type="compositionally biased region" description="Polar residues" evidence="1">
    <location>
        <begin position="851"/>
        <end position="860"/>
    </location>
</feature>
<accession>A0A8H3YFC6</accession>
<evidence type="ECO:0000313" key="3">
    <source>
        <dbReference type="Proteomes" id="UP000620104"/>
    </source>
</evidence>